<protein>
    <submittedName>
        <fullName evidence="2">Uncharacterized protein</fullName>
    </submittedName>
</protein>
<name>Q0RXA9_RHOJR</name>
<evidence type="ECO:0000313" key="2">
    <source>
        <dbReference type="EMBL" id="ABH00077.1"/>
    </source>
</evidence>
<dbReference type="Proteomes" id="UP000008710">
    <property type="component" value="Plasmid pRHL1"/>
</dbReference>
<dbReference type="AlphaFoldDB" id="Q0RXA9"/>
<feature type="region of interest" description="Disordered" evidence="1">
    <location>
        <begin position="25"/>
        <end position="57"/>
    </location>
</feature>
<dbReference type="HOGENOM" id="CLU_1229091_0_0_11"/>
<feature type="compositionally biased region" description="Low complexity" evidence="1">
    <location>
        <begin position="26"/>
        <end position="40"/>
    </location>
</feature>
<dbReference type="EMBL" id="CP000432">
    <property type="protein sequence ID" value="ABH00077.1"/>
    <property type="molecule type" value="Genomic_DNA"/>
</dbReference>
<accession>Q0RXA9</accession>
<evidence type="ECO:0000256" key="1">
    <source>
        <dbReference type="SAM" id="MobiDB-lite"/>
    </source>
</evidence>
<sequence length="225" mass="24788">MDCRRSRRPLGGAILARSRNCGNAQTGRPVVGAAAGGTTAARRRTPRPPGHAHGMSPNRTLITQTAVREDAAPRSGRLCQYEAEAEFQLFHRGRRVGQPRAHLIAALRQILRNRKSRPSTGTYAVPLSGRRHVRSSATNDLDEVAVWVAHRSDNHAAERLQFRDRHLCRTAVRARECHETVDVTGVDHHLREHVAVIGRGGGVAWSEQLDSGRPGSQDHRVEEVG</sequence>
<organism evidence="2 3">
    <name type="scientific">Rhodococcus jostii (strain RHA1)</name>
    <dbReference type="NCBI Taxonomy" id="101510"/>
    <lineage>
        <taxon>Bacteria</taxon>
        <taxon>Bacillati</taxon>
        <taxon>Actinomycetota</taxon>
        <taxon>Actinomycetes</taxon>
        <taxon>Mycobacteriales</taxon>
        <taxon>Nocardiaceae</taxon>
        <taxon>Rhodococcus</taxon>
    </lineage>
</organism>
<keyword evidence="2" id="KW-0614">Plasmid</keyword>
<gene>
    <name evidence="2" type="ordered locus">RHA1_ro09033</name>
</gene>
<dbReference type="KEGG" id="rha:RHA1_ro09033"/>
<proteinExistence type="predicted"/>
<geneLocation type="plasmid" evidence="2 3">
    <name>pRHL1</name>
</geneLocation>
<reference evidence="3" key="1">
    <citation type="journal article" date="2006" name="Proc. Natl. Acad. Sci. U.S.A.">
        <title>The complete genome of Rhodococcus sp. RHA1 provides insights into a catabolic powerhouse.</title>
        <authorList>
            <person name="McLeod M.P."/>
            <person name="Warren R.L."/>
            <person name="Hsiao W.W.L."/>
            <person name="Araki N."/>
            <person name="Myhre M."/>
            <person name="Fernandes C."/>
            <person name="Miyazawa D."/>
            <person name="Wong W."/>
            <person name="Lillquist A.L."/>
            <person name="Wang D."/>
            <person name="Dosanjh M."/>
            <person name="Hara H."/>
            <person name="Petrescu A."/>
            <person name="Morin R.D."/>
            <person name="Yang G."/>
            <person name="Stott J.M."/>
            <person name="Schein J.E."/>
            <person name="Shin H."/>
            <person name="Smailus D."/>
            <person name="Siddiqui A.S."/>
            <person name="Marra M.A."/>
            <person name="Jones S.J.M."/>
            <person name="Holt R."/>
            <person name="Brinkman F.S.L."/>
            <person name="Miyauchi K."/>
            <person name="Fukuda M."/>
            <person name="Davies J.E."/>
            <person name="Mohn W.W."/>
            <person name="Eltis L.D."/>
        </authorList>
    </citation>
    <scope>NUCLEOTIDE SEQUENCE [LARGE SCALE GENOMIC DNA]</scope>
    <source>
        <strain evidence="3">RHA1</strain>
    </source>
</reference>
<evidence type="ECO:0000313" key="3">
    <source>
        <dbReference type="Proteomes" id="UP000008710"/>
    </source>
</evidence>